<evidence type="ECO:0000313" key="3">
    <source>
        <dbReference type="EMBL" id="KFZ32257.1"/>
    </source>
</evidence>
<dbReference type="Pfam" id="PF13205">
    <property type="entry name" value="Big_5"/>
    <property type="match status" value="1"/>
</dbReference>
<accession>A0A094IYR2</accession>
<proteinExistence type="predicted"/>
<evidence type="ECO:0000256" key="1">
    <source>
        <dbReference type="ARBA" id="ARBA00022729"/>
    </source>
</evidence>
<dbReference type="InterPro" id="IPR014755">
    <property type="entry name" value="Cu-Rt/internalin_Ig-like"/>
</dbReference>
<protein>
    <recommendedName>
        <fullName evidence="2">SbsA Ig-like domain-containing protein</fullName>
    </recommendedName>
</protein>
<feature type="domain" description="SbsA Ig-like" evidence="2">
    <location>
        <begin position="16"/>
        <end position="101"/>
    </location>
</feature>
<dbReference type="AlphaFoldDB" id="A0A094IYR2"/>
<comment type="caution">
    <text evidence="3">The sequence shown here is derived from an EMBL/GenBank/DDBJ whole genome shotgun (WGS) entry which is preliminary data.</text>
</comment>
<gene>
    <name evidence="3" type="ORF">JS44_13685</name>
</gene>
<dbReference type="Gene3D" id="2.60.40.1220">
    <property type="match status" value="1"/>
</dbReference>
<dbReference type="EMBL" id="JPZO01000105">
    <property type="protein sequence ID" value="KFZ32257.1"/>
    <property type="molecule type" value="Genomic_DNA"/>
</dbReference>
<dbReference type="InterPro" id="IPR032812">
    <property type="entry name" value="SbsA_Ig"/>
</dbReference>
<reference evidence="3" key="1">
    <citation type="submission" date="2014-08" db="EMBL/GenBank/DDBJ databases">
        <title>Fullgenome sequencing of Anoxybacillus sp.25 isolate from Garga hot-spring Russia.</title>
        <authorList>
            <person name="Rozanov A.S."/>
            <person name="Kotenko A.V."/>
            <person name="Malup T.K."/>
            <person name="Peltek S.E."/>
        </authorList>
    </citation>
    <scope>NUCLEOTIDE SEQUENCE [LARGE SCALE GENOMIC DNA]</scope>
    <source>
        <strain evidence="3">25</strain>
    </source>
</reference>
<name>A0A094IYR2_9BACL</name>
<evidence type="ECO:0000259" key="2">
    <source>
        <dbReference type="Pfam" id="PF13205"/>
    </source>
</evidence>
<sequence>MNEGSGTDFNSDGDQKDSKVTIYFSEAMDASTLTNKANYLINGTPLADVAGTVTLTPASDNKSVTITVNRGSSDTQLVFANNTDLRVIAVKDVAGNTLSSAQVNANLGSGAGGLGLISLFDAAPTLNSVIDLTK</sequence>
<organism evidence="3">
    <name type="scientific">Anoxybacillus flavithermus</name>
    <dbReference type="NCBI Taxonomy" id="33934"/>
    <lineage>
        <taxon>Bacteria</taxon>
        <taxon>Bacillati</taxon>
        <taxon>Bacillota</taxon>
        <taxon>Bacilli</taxon>
        <taxon>Bacillales</taxon>
        <taxon>Anoxybacillaceae</taxon>
        <taxon>Anoxybacillus</taxon>
    </lineage>
</organism>
<keyword evidence="1" id="KW-0732">Signal</keyword>